<reference evidence="1" key="1">
    <citation type="submission" date="2019-08" db="EMBL/GenBank/DDBJ databases">
        <authorList>
            <person name="Kucharzyk K."/>
            <person name="Murdoch R.W."/>
            <person name="Higgins S."/>
            <person name="Loffler F."/>
        </authorList>
    </citation>
    <scope>NUCLEOTIDE SEQUENCE</scope>
</reference>
<organism evidence="1">
    <name type="scientific">bioreactor metagenome</name>
    <dbReference type="NCBI Taxonomy" id="1076179"/>
    <lineage>
        <taxon>unclassified sequences</taxon>
        <taxon>metagenomes</taxon>
        <taxon>ecological metagenomes</taxon>
    </lineage>
</organism>
<dbReference type="AlphaFoldDB" id="A0A644ZW69"/>
<dbReference type="PROSITE" id="PS51257">
    <property type="entry name" value="PROKAR_LIPOPROTEIN"/>
    <property type="match status" value="1"/>
</dbReference>
<accession>A0A644ZW69</accession>
<comment type="caution">
    <text evidence="1">The sequence shown here is derived from an EMBL/GenBank/DDBJ whole genome shotgun (WGS) entry which is preliminary data.</text>
</comment>
<protein>
    <recommendedName>
        <fullName evidence="2">Lipoprotein NlpE</fullName>
    </recommendedName>
</protein>
<dbReference type="Gene3D" id="2.40.128.640">
    <property type="match status" value="1"/>
</dbReference>
<dbReference type="InterPro" id="IPR007298">
    <property type="entry name" value="Cu-R_lipoprotein_NlpE"/>
</dbReference>
<gene>
    <name evidence="1" type="ORF">SDC9_89555</name>
</gene>
<evidence type="ECO:0008006" key="2">
    <source>
        <dbReference type="Google" id="ProtNLM"/>
    </source>
</evidence>
<proteinExistence type="predicted"/>
<evidence type="ECO:0000313" key="1">
    <source>
        <dbReference type="EMBL" id="MPM42883.1"/>
    </source>
</evidence>
<sequence length="146" mass="16060">MKAIKIIALAALIALLASCGNGQPADENQNDLTSKTENEQIASPLTDIYGTYQGVIPAANTAGIAMHLTINSDETFILTREYQDKKQGSFKDQGRFIFVNDRVIELTDKKGIKTYYRINNGSIILSDPEGNVADADFASRYQLKKI</sequence>
<dbReference type="EMBL" id="VSSQ01009894">
    <property type="protein sequence ID" value="MPM42883.1"/>
    <property type="molecule type" value="Genomic_DNA"/>
</dbReference>
<name>A0A644ZW69_9ZZZZ</name>
<dbReference type="Pfam" id="PF04170">
    <property type="entry name" value="NlpE"/>
    <property type="match status" value="1"/>
</dbReference>